<feature type="non-terminal residue" evidence="2">
    <location>
        <position position="374"/>
    </location>
</feature>
<dbReference type="RefSeq" id="WP_154535345.1">
    <property type="nucleotide sequence ID" value="NZ_VUNG01000049.1"/>
</dbReference>
<organism evidence="2 3">
    <name type="scientific">Hallella mizrahii</name>
    <dbReference type="NCBI Taxonomy" id="2606637"/>
    <lineage>
        <taxon>Bacteria</taxon>
        <taxon>Pseudomonadati</taxon>
        <taxon>Bacteroidota</taxon>
        <taxon>Bacteroidia</taxon>
        <taxon>Bacteroidales</taxon>
        <taxon>Prevotellaceae</taxon>
        <taxon>Hallella</taxon>
    </lineage>
</organism>
<accession>A0A7K0KJU5</accession>
<protein>
    <submittedName>
        <fullName evidence="2">Uncharacterized protein</fullName>
    </submittedName>
</protein>
<feature type="chain" id="PRO_5029776707" evidence="1">
    <location>
        <begin position="19"/>
        <end position="374"/>
    </location>
</feature>
<sequence>MKKIFFAMPLLALALASCDPSDIEGGSEWRDVAADQLKVSATPVQVDGKNSNQIHVVCNSPTNVAWQADQLIEKTTNTVSADATIYFTKLGQNTVKCLTTNDGGTPEEKDLTVQVDTITYLTDDLKNRLCVGQTGGADHFGVGFNKALIKVEQDKDAQGRLGNKLNIVSNVNPVLCTFKWGTTTLDKNIGSLTVYDIDKPLKLSVDIMDAAGNTKTIDLGEYTAQTYTEAPAEIKLITGCDPKDPTTANATKTWVLSAGNNWGNGASTDAAGSWWTTDVTGQGGSYGEMTFSWKDGTLTTTIYDESNQRGDKSGTGTFKLDFSARNTSTNVICNLITSGSGNIVFPYIINENYKESHNFEITKVTDEDLYIRAQ</sequence>
<evidence type="ECO:0000256" key="1">
    <source>
        <dbReference type="SAM" id="SignalP"/>
    </source>
</evidence>
<dbReference type="PROSITE" id="PS51257">
    <property type="entry name" value="PROKAR_LIPOPROTEIN"/>
    <property type="match status" value="1"/>
</dbReference>
<evidence type="ECO:0000313" key="2">
    <source>
        <dbReference type="EMBL" id="MST85745.1"/>
    </source>
</evidence>
<gene>
    <name evidence="2" type="ORF">FYJ73_13910</name>
</gene>
<reference evidence="2 3" key="1">
    <citation type="submission" date="2019-08" db="EMBL/GenBank/DDBJ databases">
        <title>In-depth cultivation of the pig gut microbiome towards novel bacterial diversity and tailored functional studies.</title>
        <authorList>
            <person name="Wylensek D."/>
            <person name="Hitch T.C.A."/>
            <person name="Clavel T."/>
        </authorList>
    </citation>
    <scope>NUCLEOTIDE SEQUENCE [LARGE SCALE GENOMIC DNA]</scope>
    <source>
        <strain evidence="2 3">LKV-178-WT-2A</strain>
    </source>
</reference>
<comment type="caution">
    <text evidence="2">The sequence shown here is derived from an EMBL/GenBank/DDBJ whole genome shotgun (WGS) entry which is preliminary data.</text>
</comment>
<dbReference type="Proteomes" id="UP000438914">
    <property type="component" value="Unassembled WGS sequence"/>
</dbReference>
<evidence type="ECO:0000313" key="3">
    <source>
        <dbReference type="Proteomes" id="UP000438914"/>
    </source>
</evidence>
<dbReference type="AlphaFoldDB" id="A0A7K0KJU5"/>
<keyword evidence="3" id="KW-1185">Reference proteome</keyword>
<dbReference type="EMBL" id="VUNG01000049">
    <property type="protein sequence ID" value="MST85745.1"/>
    <property type="molecule type" value="Genomic_DNA"/>
</dbReference>
<name>A0A7K0KJU5_9BACT</name>
<proteinExistence type="predicted"/>
<feature type="signal peptide" evidence="1">
    <location>
        <begin position="1"/>
        <end position="18"/>
    </location>
</feature>
<keyword evidence="1" id="KW-0732">Signal</keyword>